<comment type="caution">
    <text evidence="5">The sequence shown here is derived from an EMBL/GenBank/DDBJ whole genome shotgun (WGS) entry which is preliminary data.</text>
</comment>
<feature type="compositionally biased region" description="Basic and acidic residues" evidence="1">
    <location>
        <begin position="160"/>
        <end position="203"/>
    </location>
</feature>
<dbReference type="EMBL" id="CAJNNW010034001">
    <property type="protein sequence ID" value="CAE8721247.1"/>
    <property type="molecule type" value="Genomic_DNA"/>
</dbReference>
<evidence type="ECO:0000313" key="4">
    <source>
        <dbReference type="EMBL" id="CAE8613566.1"/>
    </source>
</evidence>
<dbReference type="EMBL" id="CAJNNV010025274">
    <property type="protein sequence ID" value="CAE8613566.1"/>
    <property type="molecule type" value="Genomic_DNA"/>
</dbReference>
<dbReference type="Proteomes" id="UP000626109">
    <property type="component" value="Unassembled WGS sequence"/>
</dbReference>
<evidence type="ECO:0000313" key="5">
    <source>
        <dbReference type="EMBL" id="CAE8721247.1"/>
    </source>
</evidence>
<keyword evidence="7" id="KW-1185">Reference proteome</keyword>
<feature type="transmembrane region" description="Helical" evidence="2">
    <location>
        <begin position="291"/>
        <end position="310"/>
    </location>
</feature>
<feature type="region of interest" description="Disordered" evidence="1">
    <location>
        <begin position="103"/>
        <end position="126"/>
    </location>
</feature>
<feature type="compositionally biased region" description="Basic and acidic residues" evidence="1">
    <location>
        <begin position="213"/>
        <end position="224"/>
    </location>
</feature>
<evidence type="ECO:0000256" key="1">
    <source>
        <dbReference type="SAM" id="MobiDB-lite"/>
    </source>
</evidence>
<evidence type="ECO:0000313" key="6">
    <source>
        <dbReference type="Proteomes" id="UP000626109"/>
    </source>
</evidence>
<proteinExistence type="predicted"/>
<organism evidence="5 6">
    <name type="scientific">Polarella glacialis</name>
    <name type="common">Dinoflagellate</name>
    <dbReference type="NCBI Taxonomy" id="89957"/>
    <lineage>
        <taxon>Eukaryota</taxon>
        <taxon>Sar</taxon>
        <taxon>Alveolata</taxon>
        <taxon>Dinophyceae</taxon>
        <taxon>Suessiales</taxon>
        <taxon>Suessiaceae</taxon>
        <taxon>Polarella</taxon>
    </lineage>
</organism>
<feature type="signal peptide" evidence="3">
    <location>
        <begin position="1"/>
        <end position="20"/>
    </location>
</feature>
<feature type="chain" id="PRO_5036408981" evidence="3">
    <location>
        <begin position="21"/>
        <end position="328"/>
    </location>
</feature>
<sequence length="328" mass="35306">MTVRGFFCFGLLLLSPLCSAFESGATQPSSKPTKADKYQDALKGAQDALQRVKDLDTFGDDQASSFEKALTDAESQAEASVGESRHDISVEFLKYQHEATSAAMDSESVSGSQKGQRLQAAEGALRGMQSADAKLKELDVAEDKAARQQEKAVQGQVRHAAREARSQSDHLARAARKSTDNLDRAARAAGMRDDTADKLDRASETAARGVQDASEKAARAAEDKTQKLTKAFDRRHHEQSAARARALHVTRELVRKAAQQEAKAAPTAISMVSVAPLTAHLFVVPVAPQPFLLATAAAAGSAVAVAFALLRQRFTVSEEWDNEYLLVV</sequence>
<evidence type="ECO:0000256" key="2">
    <source>
        <dbReference type="SAM" id="Phobius"/>
    </source>
</evidence>
<gene>
    <name evidence="4" type="ORF">PGLA1383_LOCUS31328</name>
    <name evidence="5" type="ORF">PGLA2088_LOCUS41823</name>
</gene>
<name>A0A813L5W1_POLGL</name>
<keyword evidence="3" id="KW-0732">Signal</keyword>
<keyword evidence="2" id="KW-1133">Transmembrane helix</keyword>
<feature type="compositionally biased region" description="Basic and acidic residues" evidence="1">
    <location>
        <begin position="141"/>
        <end position="150"/>
    </location>
</feature>
<evidence type="ECO:0000313" key="7">
    <source>
        <dbReference type="Proteomes" id="UP000654075"/>
    </source>
</evidence>
<reference evidence="5" key="1">
    <citation type="submission" date="2021-02" db="EMBL/GenBank/DDBJ databases">
        <authorList>
            <person name="Dougan E. K."/>
            <person name="Rhodes N."/>
            <person name="Thang M."/>
            <person name="Chan C."/>
        </authorList>
    </citation>
    <scope>NUCLEOTIDE SEQUENCE</scope>
</reference>
<accession>A0A813L5W1</accession>
<feature type="region of interest" description="Disordered" evidence="1">
    <location>
        <begin position="141"/>
        <end position="224"/>
    </location>
</feature>
<protein>
    <submittedName>
        <fullName evidence="5">Uncharacterized protein</fullName>
    </submittedName>
</protein>
<dbReference type="Proteomes" id="UP000654075">
    <property type="component" value="Unassembled WGS sequence"/>
</dbReference>
<dbReference type="AlphaFoldDB" id="A0A813L5W1"/>
<keyword evidence="2" id="KW-0812">Transmembrane</keyword>
<keyword evidence="2" id="KW-0472">Membrane</keyword>
<evidence type="ECO:0000256" key="3">
    <source>
        <dbReference type="SAM" id="SignalP"/>
    </source>
</evidence>
<feature type="compositionally biased region" description="Polar residues" evidence="1">
    <location>
        <begin position="107"/>
        <end position="116"/>
    </location>
</feature>